<dbReference type="SUPFAM" id="SSF53448">
    <property type="entry name" value="Nucleotide-diphospho-sugar transferases"/>
    <property type="match status" value="1"/>
</dbReference>
<organism evidence="3 4">
    <name type="scientific">Sorangium cellulosum</name>
    <name type="common">Polyangium cellulosum</name>
    <dbReference type="NCBI Taxonomy" id="56"/>
    <lineage>
        <taxon>Bacteria</taxon>
        <taxon>Pseudomonadati</taxon>
        <taxon>Myxococcota</taxon>
        <taxon>Polyangia</taxon>
        <taxon>Polyangiales</taxon>
        <taxon>Polyangiaceae</taxon>
        <taxon>Sorangium</taxon>
    </lineage>
</organism>
<accession>A0A4P2Q8P7</accession>
<proteinExistence type="inferred from homology"/>
<dbReference type="PANTHER" id="PTHR42905:SF7">
    <property type="entry name" value="PHOSPHOENOLPYRUVATE PHOSPHOMUTASE"/>
    <property type="match status" value="1"/>
</dbReference>
<dbReference type="SUPFAM" id="SSF51621">
    <property type="entry name" value="Phosphoenolpyruvate/pyruvate domain"/>
    <property type="match status" value="1"/>
</dbReference>
<dbReference type="OrthoDB" id="9771433at2"/>
<dbReference type="Gene3D" id="3.20.20.60">
    <property type="entry name" value="Phosphoenolpyruvate-binding domains"/>
    <property type="match status" value="1"/>
</dbReference>
<name>A0A4P2Q8P7_SORCE</name>
<dbReference type="AlphaFoldDB" id="A0A4P2Q8P7"/>
<sequence>MTKARKLRERMARPGPIVLIGAHNGLSAKIGEEAGFDGLWASGFEISASYAVPDANILTMAENLQAARMMNNTSLPVIADCDNGYGNAVNVVRCVEEYEAAGIAGICMEDNIFPKRCSFYAGVKRELADIEEHALKVRAAKATQRDRDFVVIARTEALIAGWGMEEALRRGRAYADAGADLVLIHSKSKDPDEVLAFARAWDRPGTPLVCVPTIYRTTTVDTLHGAGFKLIIFANHAIRSSIKAMTETLTTLRREMYTGSVDDKVVPLDRVYQLVGVDKMKRDESRFLPSGSPGVTAVILAAGQSQGLLPLTEELPKPMLDLKGKSILERQIDVLNACGVKDVAVVHGYKKEAIKLPNARYYDNDEFATTSEVFSLFRAAKELGGPFVALYGDIVFERGHLEKLLKSPADISVVVDRAYAEGQRPRDARGVPDLVVLKNAQEAGYRFVGAEAPHRVARIGRSIPAAEAHGEFVGMAMFTAKGARLLTDCYHQLRETRDRGGFHEAESLRGASLTDLLQELIDRGADVQAIDVYKGWLEIDTFEDYRRAWALIKE</sequence>
<dbReference type="CDD" id="cd02523">
    <property type="entry name" value="PC_cytidylyltransferase"/>
    <property type="match status" value="1"/>
</dbReference>
<dbReference type="EMBL" id="CP012670">
    <property type="protein sequence ID" value="AUX25964.1"/>
    <property type="molecule type" value="Genomic_DNA"/>
</dbReference>
<dbReference type="Pfam" id="PF12804">
    <property type="entry name" value="NTP_transf_3"/>
    <property type="match status" value="1"/>
</dbReference>
<evidence type="ECO:0000259" key="2">
    <source>
        <dbReference type="Pfam" id="PF12804"/>
    </source>
</evidence>
<evidence type="ECO:0000313" key="4">
    <source>
        <dbReference type="Proteomes" id="UP000295781"/>
    </source>
</evidence>
<feature type="domain" description="MobA-like NTP transferase" evidence="2">
    <location>
        <begin position="297"/>
        <end position="416"/>
    </location>
</feature>
<protein>
    <recommendedName>
        <fullName evidence="2">MobA-like NTP transferase domain-containing protein</fullName>
    </recommendedName>
</protein>
<dbReference type="RefSeq" id="WP_129353235.1">
    <property type="nucleotide sequence ID" value="NZ_CP012670.1"/>
</dbReference>
<evidence type="ECO:0000256" key="1">
    <source>
        <dbReference type="ARBA" id="ARBA00038455"/>
    </source>
</evidence>
<gene>
    <name evidence="3" type="ORF">SOCEGT47_065170</name>
</gene>
<dbReference type="Pfam" id="PF13714">
    <property type="entry name" value="PEP_mutase"/>
    <property type="match status" value="1"/>
</dbReference>
<dbReference type="CDD" id="cd00377">
    <property type="entry name" value="ICL_PEPM"/>
    <property type="match status" value="1"/>
</dbReference>
<evidence type="ECO:0000313" key="3">
    <source>
        <dbReference type="EMBL" id="AUX25964.1"/>
    </source>
</evidence>
<dbReference type="InterPro" id="IPR025877">
    <property type="entry name" value="MobA-like_NTP_Trfase"/>
</dbReference>
<dbReference type="InterPro" id="IPR039556">
    <property type="entry name" value="ICL/PEPM"/>
</dbReference>
<dbReference type="Gene3D" id="3.90.550.10">
    <property type="entry name" value="Spore Coat Polysaccharide Biosynthesis Protein SpsA, Chain A"/>
    <property type="match status" value="1"/>
</dbReference>
<dbReference type="PANTHER" id="PTHR42905">
    <property type="entry name" value="PHOSPHOENOLPYRUVATE CARBOXYLASE"/>
    <property type="match status" value="1"/>
</dbReference>
<comment type="similarity">
    <text evidence="1">Belongs to the isocitrate lyase/PEP mutase superfamily. PEP mutase family.</text>
</comment>
<dbReference type="InterPro" id="IPR015813">
    <property type="entry name" value="Pyrv/PenolPyrv_kinase-like_dom"/>
</dbReference>
<dbReference type="GO" id="GO:0016779">
    <property type="term" value="F:nucleotidyltransferase activity"/>
    <property type="evidence" value="ECO:0007669"/>
    <property type="project" value="UniProtKB-ARBA"/>
</dbReference>
<reference evidence="3 4" key="1">
    <citation type="submission" date="2015-09" db="EMBL/GenBank/DDBJ databases">
        <title>Sorangium comparison.</title>
        <authorList>
            <person name="Zaburannyi N."/>
            <person name="Bunk B."/>
            <person name="Overmann J."/>
            <person name="Mueller R."/>
        </authorList>
    </citation>
    <scope>NUCLEOTIDE SEQUENCE [LARGE SCALE GENOMIC DNA]</scope>
    <source>
        <strain evidence="3 4">So ceGT47</strain>
    </source>
</reference>
<dbReference type="InterPro" id="IPR040442">
    <property type="entry name" value="Pyrv_kinase-like_dom_sf"/>
</dbReference>
<dbReference type="Proteomes" id="UP000295781">
    <property type="component" value="Chromosome"/>
</dbReference>
<dbReference type="InterPro" id="IPR029044">
    <property type="entry name" value="Nucleotide-diphossugar_trans"/>
</dbReference>